<dbReference type="InterPro" id="IPR029058">
    <property type="entry name" value="AB_hydrolase_fold"/>
</dbReference>
<dbReference type="SUPFAM" id="SSF53474">
    <property type="entry name" value="alpha/beta-Hydrolases"/>
    <property type="match status" value="1"/>
</dbReference>
<organism evidence="2 3">
    <name type="scientific">Symmachiella dynata</name>
    <dbReference type="NCBI Taxonomy" id="2527995"/>
    <lineage>
        <taxon>Bacteria</taxon>
        <taxon>Pseudomonadati</taxon>
        <taxon>Planctomycetota</taxon>
        <taxon>Planctomycetia</taxon>
        <taxon>Planctomycetales</taxon>
        <taxon>Planctomycetaceae</taxon>
        <taxon>Symmachiella</taxon>
    </lineage>
</organism>
<gene>
    <name evidence="2" type="primary">ytpA_2</name>
    <name evidence="2" type="ORF">Mal52_36490</name>
</gene>
<dbReference type="Proteomes" id="UP000319383">
    <property type="component" value="Chromosome"/>
</dbReference>
<dbReference type="EMBL" id="CP036276">
    <property type="protein sequence ID" value="QDU45160.1"/>
    <property type="molecule type" value="Genomic_DNA"/>
</dbReference>
<dbReference type="EC" id="3.1.1.-" evidence="2"/>
<sequence length="284" mass="31917">MHQPAIEFFTASDGYRLHYRRWRAAHDKPRGTIVALHGIQSHSGWYTASSRQLCEAGYDVLFLDRRGSGLNERSRGNAPHADRLLNDVAQFLQWVRFTNDRGGQAPVILLSVSWGGKLAALTAARRPELLDGLALLYPGIRAKIRATATQNLKLSLADVGGAQKKRVPIPLQDPGLFTTDPDWQTYISSDPLTLREVTVGFLLANRQLDRQLLDAPECIVCPTLLMLAGQDRIIDNRATRGYFLRFASEKRKLIEYIDAAHTLEFEPNRDETVRDLLSWIDSIG</sequence>
<evidence type="ECO:0000259" key="1">
    <source>
        <dbReference type="Pfam" id="PF12146"/>
    </source>
</evidence>
<feature type="domain" description="Serine aminopeptidase S33" evidence="1">
    <location>
        <begin position="28"/>
        <end position="268"/>
    </location>
</feature>
<name>A0A517ZRR0_9PLAN</name>
<reference evidence="2 3" key="1">
    <citation type="submission" date="2019-02" db="EMBL/GenBank/DDBJ databases">
        <title>Deep-cultivation of Planctomycetes and their phenomic and genomic characterization uncovers novel biology.</title>
        <authorList>
            <person name="Wiegand S."/>
            <person name="Jogler M."/>
            <person name="Boedeker C."/>
            <person name="Pinto D."/>
            <person name="Vollmers J."/>
            <person name="Rivas-Marin E."/>
            <person name="Kohn T."/>
            <person name="Peeters S.H."/>
            <person name="Heuer A."/>
            <person name="Rast P."/>
            <person name="Oberbeckmann S."/>
            <person name="Bunk B."/>
            <person name="Jeske O."/>
            <person name="Meyerdierks A."/>
            <person name="Storesund J.E."/>
            <person name="Kallscheuer N."/>
            <person name="Luecker S."/>
            <person name="Lage O.M."/>
            <person name="Pohl T."/>
            <person name="Merkel B.J."/>
            <person name="Hornburger P."/>
            <person name="Mueller R.-W."/>
            <person name="Bruemmer F."/>
            <person name="Labrenz M."/>
            <person name="Spormann A.M."/>
            <person name="Op den Camp H."/>
            <person name="Overmann J."/>
            <person name="Amann R."/>
            <person name="Jetten M.S.M."/>
            <person name="Mascher T."/>
            <person name="Medema M.H."/>
            <person name="Devos D.P."/>
            <person name="Kaster A.-K."/>
            <person name="Ovreas L."/>
            <person name="Rohde M."/>
            <person name="Galperin M.Y."/>
            <person name="Jogler C."/>
        </authorList>
    </citation>
    <scope>NUCLEOTIDE SEQUENCE [LARGE SCALE GENOMIC DNA]</scope>
    <source>
        <strain evidence="2 3">Mal52</strain>
    </source>
</reference>
<dbReference type="Gene3D" id="3.40.50.1820">
    <property type="entry name" value="alpha/beta hydrolase"/>
    <property type="match status" value="1"/>
</dbReference>
<keyword evidence="3" id="KW-1185">Reference proteome</keyword>
<evidence type="ECO:0000313" key="2">
    <source>
        <dbReference type="EMBL" id="QDU45160.1"/>
    </source>
</evidence>
<dbReference type="KEGG" id="sdyn:Mal52_36490"/>
<proteinExistence type="predicted"/>
<accession>A0A517ZRR0</accession>
<protein>
    <submittedName>
        <fullName evidence="2">Phospholipase YtpA</fullName>
        <ecNumber evidence="2">3.1.1.-</ecNumber>
    </submittedName>
</protein>
<dbReference type="GO" id="GO:0016787">
    <property type="term" value="F:hydrolase activity"/>
    <property type="evidence" value="ECO:0007669"/>
    <property type="project" value="UniProtKB-KW"/>
</dbReference>
<dbReference type="PANTHER" id="PTHR11614">
    <property type="entry name" value="PHOSPHOLIPASE-RELATED"/>
    <property type="match status" value="1"/>
</dbReference>
<dbReference type="InterPro" id="IPR022742">
    <property type="entry name" value="Hydrolase_4"/>
</dbReference>
<evidence type="ECO:0000313" key="3">
    <source>
        <dbReference type="Proteomes" id="UP000319383"/>
    </source>
</evidence>
<dbReference type="InterPro" id="IPR051044">
    <property type="entry name" value="MAG_DAG_Lipase"/>
</dbReference>
<keyword evidence="2" id="KW-0378">Hydrolase</keyword>
<dbReference type="Pfam" id="PF12146">
    <property type="entry name" value="Hydrolase_4"/>
    <property type="match status" value="1"/>
</dbReference>
<dbReference type="RefSeq" id="WP_145377563.1">
    <property type="nucleotide sequence ID" value="NZ_CP036276.1"/>
</dbReference>
<dbReference type="AlphaFoldDB" id="A0A517ZRR0"/>